<evidence type="ECO:0000256" key="1">
    <source>
        <dbReference type="SAM" id="Phobius"/>
    </source>
</evidence>
<name>A0A8J8FGN5_9BACT</name>
<dbReference type="AlphaFoldDB" id="A0A8J8FGN5"/>
<accession>A0A8J8FGN5</accession>
<sequence length="166" mass="19081">MNEKLKAFYSITILCFVFTSCTVRVACDNVNIKIALVSFPDSSLDRIIIRQFDTTQFHSLLDSVIISNKYPYEKFGDTALITYSFDKKQGYTTSPTGLSSGYDYEVYIPREDTVIKLAGIEEKYKMRTAGYSNLDESHCNNYIISYKVNEKKYTGNFEALTIYLHK</sequence>
<proteinExistence type="predicted"/>
<dbReference type="RefSeq" id="WP_171606669.1">
    <property type="nucleotide sequence ID" value="NZ_WHPF01000003.1"/>
</dbReference>
<evidence type="ECO:0000313" key="3">
    <source>
        <dbReference type="Proteomes" id="UP000598971"/>
    </source>
</evidence>
<protein>
    <recommendedName>
        <fullName evidence="4">Lipoprotein</fullName>
    </recommendedName>
</protein>
<reference evidence="2" key="1">
    <citation type="submission" date="2019-10" db="EMBL/GenBank/DDBJ databases">
        <title>Draft genome sequence of Panacibacter sp. KCS-6.</title>
        <authorList>
            <person name="Yim K.J."/>
        </authorList>
    </citation>
    <scope>NUCLEOTIDE SEQUENCE</scope>
    <source>
        <strain evidence="2">KCS-6</strain>
    </source>
</reference>
<evidence type="ECO:0008006" key="4">
    <source>
        <dbReference type="Google" id="ProtNLM"/>
    </source>
</evidence>
<comment type="caution">
    <text evidence="2">The sequence shown here is derived from an EMBL/GenBank/DDBJ whole genome shotgun (WGS) entry which is preliminary data.</text>
</comment>
<keyword evidence="1" id="KW-0472">Membrane</keyword>
<dbReference type="PROSITE" id="PS51257">
    <property type="entry name" value="PROKAR_LIPOPROTEIN"/>
    <property type="match status" value="1"/>
</dbReference>
<dbReference type="Proteomes" id="UP000598971">
    <property type="component" value="Unassembled WGS sequence"/>
</dbReference>
<keyword evidence="3" id="KW-1185">Reference proteome</keyword>
<dbReference type="EMBL" id="WHPF01000003">
    <property type="protein sequence ID" value="NNV54744.1"/>
    <property type="molecule type" value="Genomic_DNA"/>
</dbReference>
<gene>
    <name evidence="2" type="ORF">GD597_04660</name>
</gene>
<feature type="transmembrane region" description="Helical" evidence="1">
    <location>
        <begin position="7"/>
        <end position="26"/>
    </location>
</feature>
<evidence type="ECO:0000313" key="2">
    <source>
        <dbReference type="EMBL" id="NNV54744.1"/>
    </source>
</evidence>
<keyword evidence="1" id="KW-0812">Transmembrane</keyword>
<keyword evidence="1" id="KW-1133">Transmembrane helix</keyword>
<organism evidence="2 3">
    <name type="scientific">Limnovirga soli</name>
    <dbReference type="NCBI Taxonomy" id="2656915"/>
    <lineage>
        <taxon>Bacteria</taxon>
        <taxon>Pseudomonadati</taxon>
        <taxon>Bacteroidota</taxon>
        <taxon>Chitinophagia</taxon>
        <taxon>Chitinophagales</taxon>
        <taxon>Chitinophagaceae</taxon>
        <taxon>Limnovirga</taxon>
    </lineage>
</organism>